<dbReference type="InterPro" id="IPR000210">
    <property type="entry name" value="BTB/POZ_dom"/>
</dbReference>
<keyword evidence="3" id="KW-1185">Reference proteome</keyword>
<dbReference type="GeneID" id="16605771"/>
<proteinExistence type="predicted"/>
<protein>
    <recommendedName>
        <fullName evidence="1">BTB domain-containing protein</fullName>
    </recommendedName>
</protein>
<evidence type="ECO:0000259" key="1">
    <source>
        <dbReference type="PROSITE" id="PS50097"/>
    </source>
</evidence>
<evidence type="ECO:0000313" key="3">
    <source>
        <dbReference type="Proteomes" id="UP000204584"/>
    </source>
</evidence>
<dbReference type="Proteomes" id="UP000204584">
    <property type="component" value="Segment"/>
</dbReference>
<dbReference type="KEGG" id="vg:16605771"/>
<name>S4VU23_9VIRU</name>
<organism evidence="2 3">
    <name type="scientific">Pandoravirus salinus</name>
    <dbReference type="NCBI Taxonomy" id="1349410"/>
    <lineage>
        <taxon>Viruses</taxon>
        <taxon>Pandoravirus</taxon>
    </lineage>
</organism>
<evidence type="ECO:0000313" key="2">
    <source>
        <dbReference type="EMBL" id="AGO83984.1"/>
    </source>
</evidence>
<reference evidence="2 3" key="1">
    <citation type="journal article" date="2013" name="Science">
        <title>Pandoraviruses: amoeba viruses with genomes up to 2.5 Mb reaching that of parasitic eukaryotes.</title>
        <authorList>
            <person name="Philippe N."/>
            <person name="Legendre M."/>
            <person name="Doutre G."/>
            <person name="Coute Y."/>
            <person name="Poirot O."/>
            <person name="Lescot M."/>
            <person name="Arslan D."/>
            <person name="Seltzer V."/>
            <person name="Bertaux L."/>
            <person name="Bruley C."/>
            <person name="Garin J."/>
            <person name="Claverie J.M."/>
            <person name="Abergel C."/>
        </authorList>
    </citation>
    <scope>NUCLEOTIDE SEQUENCE [LARGE SCALE GENOMIC DNA]</scope>
</reference>
<sequence>MGDCNGEVDRAYYYAGAGQSVTIASLRHVHCDCIIELRHSDSGQDAAARIEAHRAVLARATYFGALFDRSHPDRVENEDADGKRVFRAVYSIDVPFCVDSIALLVECLYAPDRVVGAGDCVDPVDVVNASLFMGVPAHCICGLVEVVLASLCATHADSGLDSKEETATRIGSLMRSLLYSDIDRDVRAFLLMRTWSVLPDADRVAIADDHADIVPLKYYRPEAVVGDLVVDDNGCRWRTLRIGVDNTGARHRPEIAWQGLVFGAAIRLDLTRNKPKLVVDISCVPEGENLGAWSYARHEPNGTVDVEPRAVRVDVHGYHPTLRSTTKEKDPWSTRGTYPACILQEGRYAMRGGVLPEDAVLGPHGFSTGVGGRTTRLTRPIRLTQYVHNTSAMRRLVACEVEIRVEEIDS</sequence>
<gene>
    <name evidence="2" type="ORF">psal_cds_343</name>
</gene>
<feature type="domain" description="BTB" evidence="1">
    <location>
        <begin position="31"/>
        <end position="117"/>
    </location>
</feature>
<dbReference type="EMBL" id="KC977571">
    <property type="protein sequence ID" value="AGO83984.1"/>
    <property type="molecule type" value="Genomic_DNA"/>
</dbReference>
<dbReference type="RefSeq" id="YP_008437050.1">
    <property type="nucleotide sequence ID" value="NC_022098.1"/>
</dbReference>
<dbReference type="PROSITE" id="PS50097">
    <property type="entry name" value="BTB"/>
    <property type="match status" value="1"/>
</dbReference>
<accession>S4VU23</accession>